<reference evidence="1" key="1">
    <citation type="submission" date="2021-05" db="EMBL/GenBank/DDBJ databases">
        <authorList>
            <person name="Alioto T."/>
            <person name="Alioto T."/>
            <person name="Gomez Garrido J."/>
        </authorList>
    </citation>
    <scope>NUCLEOTIDE SEQUENCE</scope>
</reference>
<accession>A0A8D8RHQ9</accession>
<proteinExistence type="predicted"/>
<dbReference type="EMBL" id="HBUF01166841">
    <property type="protein sequence ID" value="CAG6651280.1"/>
    <property type="molecule type" value="Transcribed_RNA"/>
</dbReference>
<evidence type="ECO:0000313" key="1">
    <source>
        <dbReference type="EMBL" id="CAG6651280.1"/>
    </source>
</evidence>
<sequence length="122" mass="13964">MIQLKFAPDSFDFFMVYATLCCVSAKWNNTNTVVDFTKVTTITISNNTIFHTLYNLQQERHIVYRIQIGLGTRKISNSLLCRFNSVMASNIRVTIDTTVRTCAIQLLTTCFTNMTRLPPVKD</sequence>
<organism evidence="1">
    <name type="scientific">Cacopsylla melanoneura</name>
    <dbReference type="NCBI Taxonomy" id="428564"/>
    <lineage>
        <taxon>Eukaryota</taxon>
        <taxon>Metazoa</taxon>
        <taxon>Ecdysozoa</taxon>
        <taxon>Arthropoda</taxon>
        <taxon>Hexapoda</taxon>
        <taxon>Insecta</taxon>
        <taxon>Pterygota</taxon>
        <taxon>Neoptera</taxon>
        <taxon>Paraneoptera</taxon>
        <taxon>Hemiptera</taxon>
        <taxon>Sternorrhyncha</taxon>
        <taxon>Psylloidea</taxon>
        <taxon>Psyllidae</taxon>
        <taxon>Psyllinae</taxon>
        <taxon>Cacopsylla</taxon>
    </lineage>
</organism>
<dbReference type="EMBL" id="HBUF01166842">
    <property type="protein sequence ID" value="CAG6651281.1"/>
    <property type="molecule type" value="Transcribed_RNA"/>
</dbReference>
<protein>
    <submittedName>
        <fullName evidence="1">Uncharacterized protein</fullName>
    </submittedName>
</protein>
<name>A0A8D8RHQ9_9HEMI</name>
<dbReference type="AlphaFoldDB" id="A0A8D8RHQ9"/>